<keyword evidence="6" id="KW-0139">CF(1)</keyword>
<evidence type="ECO:0000256" key="5">
    <source>
        <dbReference type="ARBA" id="ARBA00023136"/>
    </source>
</evidence>
<keyword evidence="4" id="KW-0406">Ion transport</keyword>
<dbReference type="CDD" id="cd12152">
    <property type="entry name" value="F1-ATPase_delta"/>
    <property type="match status" value="1"/>
</dbReference>
<dbReference type="InterPro" id="IPR036771">
    <property type="entry name" value="ATPsynth_dsu/esu_N"/>
</dbReference>
<evidence type="ECO:0000256" key="3">
    <source>
        <dbReference type="ARBA" id="ARBA00022448"/>
    </source>
</evidence>
<keyword evidence="5" id="KW-0472">Membrane</keyword>
<name>A0A7W8W9Y7_9CELL</name>
<evidence type="ECO:0000256" key="1">
    <source>
        <dbReference type="ARBA" id="ARBA00004202"/>
    </source>
</evidence>
<accession>A0A7W8W9Y7</accession>
<evidence type="ECO:0000256" key="7">
    <source>
        <dbReference type="ARBA" id="ARBA00023310"/>
    </source>
</evidence>
<evidence type="ECO:0000313" key="9">
    <source>
        <dbReference type="EMBL" id="MBB5472128.1"/>
    </source>
</evidence>
<evidence type="ECO:0000256" key="6">
    <source>
        <dbReference type="ARBA" id="ARBA00023196"/>
    </source>
</evidence>
<dbReference type="EMBL" id="JACHDN010000001">
    <property type="protein sequence ID" value="MBB5472128.1"/>
    <property type="molecule type" value="Genomic_DNA"/>
</dbReference>
<dbReference type="RefSeq" id="WP_246803059.1">
    <property type="nucleotide sequence ID" value="NZ_BJVQ01000026.1"/>
</dbReference>
<gene>
    <name evidence="9" type="ORF">HNR08_000864</name>
</gene>
<protein>
    <submittedName>
        <fullName evidence="9">F-type H+-transporting ATPase subunit epsilon</fullName>
    </submittedName>
</protein>
<dbReference type="GO" id="GO:0045259">
    <property type="term" value="C:proton-transporting ATP synthase complex"/>
    <property type="evidence" value="ECO:0007669"/>
    <property type="project" value="UniProtKB-KW"/>
</dbReference>
<proteinExistence type="inferred from homology"/>
<dbReference type="Gene3D" id="2.60.15.10">
    <property type="entry name" value="F0F1 ATP synthase delta/epsilon subunit, N-terminal"/>
    <property type="match status" value="1"/>
</dbReference>
<dbReference type="InterPro" id="IPR001469">
    <property type="entry name" value="ATP_synth_F1_dsu/esu"/>
</dbReference>
<comment type="subcellular location">
    <subcellularLocation>
        <location evidence="1">Cell membrane</location>
        <topology evidence="1">Peripheral membrane protein</topology>
    </subcellularLocation>
</comment>
<evidence type="ECO:0000313" key="10">
    <source>
        <dbReference type="Proteomes" id="UP000564629"/>
    </source>
</evidence>
<dbReference type="GO" id="GO:0005886">
    <property type="term" value="C:plasma membrane"/>
    <property type="evidence" value="ECO:0007669"/>
    <property type="project" value="UniProtKB-SubCell"/>
</dbReference>
<dbReference type="Proteomes" id="UP000564629">
    <property type="component" value="Unassembled WGS sequence"/>
</dbReference>
<organism evidence="9 10">
    <name type="scientific">Cellulomonas hominis</name>
    <dbReference type="NCBI Taxonomy" id="156981"/>
    <lineage>
        <taxon>Bacteria</taxon>
        <taxon>Bacillati</taxon>
        <taxon>Actinomycetota</taxon>
        <taxon>Actinomycetes</taxon>
        <taxon>Micrococcales</taxon>
        <taxon>Cellulomonadaceae</taxon>
        <taxon>Cellulomonas</taxon>
    </lineage>
</organism>
<feature type="domain" description="ATP synthase F1 complex delta/epsilon subunit N-terminal" evidence="8">
    <location>
        <begin position="17"/>
        <end position="95"/>
    </location>
</feature>
<dbReference type="GO" id="GO:0046933">
    <property type="term" value="F:proton-transporting ATP synthase activity, rotational mechanism"/>
    <property type="evidence" value="ECO:0007669"/>
    <property type="project" value="InterPro"/>
</dbReference>
<dbReference type="InterPro" id="IPR020546">
    <property type="entry name" value="ATP_synth_F1_dsu/esu_N"/>
</dbReference>
<sequence>MPSARPNPAPAPDGPALSVHVVAPDGVLWSGDAAIVSVPSASGSLGIMARHEPVAAALVAGPVRVRPLAGDVLELAITGGFVVTDDDEVTVLVDALAPPAPA</sequence>
<evidence type="ECO:0000256" key="4">
    <source>
        <dbReference type="ARBA" id="ARBA00023065"/>
    </source>
</evidence>
<keyword evidence="7" id="KW-0066">ATP synthesis</keyword>
<comment type="caution">
    <text evidence="9">The sequence shown here is derived from an EMBL/GenBank/DDBJ whole genome shotgun (WGS) entry which is preliminary data.</text>
</comment>
<dbReference type="SUPFAM" id="SSF51344">
    <property type="entry name" value="Epsilon subunit of F1F0-ATP synthase N-terminal domain"/>
    <property type="match status" value="1"/>
</dbReference>
<dbReference type="Pfam" id="PF02823">
    <property type="entry name" value="ATP-synt_DE_N"/>
    <property type="match status" value="1"/>
</dbReference>
<comment type="similarity">
    <text evidence="2">Belongs to the ATPase epsilon chain family.</text>
</comment>
<evidence type="ECO:0000259" key="8">
    <source>
        <dbReference type="Pfam" id="PF02823"/>
    </source>
</evidence>
<dbReference type="PANTHER" id="PTHR13822">
    <property type="entry name" value="ATP SYNTHASE DELTA/EPSILON CHAIN"/>
    <property type="match status" value="1"/>
</dbReference>
<dbReference type="AlphaFoldDB" id="A0A7W8W9Y7"/>
<dbReference type="PANTHER" id="PTHR13822:SF10">
    <property type="entry name" value="ATP SYNTHASE EPSILON CHAIN, CHLOROPLASTIC"/>
    <property type="match status" value="1"/>
</dbReference>
<reference evidence="9 10" key="1">
    <citation type="submission" date="2020-08" db="EMBL/GenBank/DDBJ databases">
        <title>Sequencing the genomes of 1000 actinobacteria strains.</title>
        <authorList>
            <person name="Klenk H.-P."/>
        </authorList>
    </citation>
    <scope>NUCLEOTIDE SEQUENCE [LARGE SCALE GENOMIC DNA]</scope>
    <source>
        <strain evidence="9 10">DSM 9581</strain>
    </source>
</reference>
<keyword evidence="3" id="KW-0813">Transport</keyword>
<evidence type="ECO:0000256" key="2">
    <source>
        <dbReference type="ARBA" id="ARBA00005712"/>
    </source>
</evidence>